<reference evidence="1 2" key="1">
    <citation type="submission" date="2023-07" db="EMBL/GenBank/DDBJ databases">
        <title>Sequencing the genomes of 1000 actinobacteria strains.</title>
        <authorList>
            <person name="Klenk H.-P."/>
        </authorList>
    </citation>
    <scope>NUCLEOTIDE SEQUENCE [LARGE SCALE GENOMIC DNA]</scope>
    <source>
        <strain evidence="1 2">DSM 43749</strain>
    </source>
</reference>
<proteinExistence type="predicted"/>
<keyword evidence="2" id="KW-1185">Reference proteome</keyword>
<dbReference type="Proteomes" id="UP001268819">
    <property type="component" value="Unassembled WGS sequence"/>
</dbReference>
<protein>
    <submittedName>
        <fullName evidence="1">Uncharacterized protein</fullName>
    </submittedName>
</protein>
<sequence length="181" mass="20062">MQPSHTPAATSPPHAEVGRWVNYHGSLDDHWGRYRIASVTDTADEFRYELVDEHDYIALNHVRRASFTLVPDGPPHHVHNLHERLAAVRRAAHLTYGDTLPGLLATSLRRVPEVVAANRHAEAEHYLLSLEATVGCITSEQFQQRAQAVIVTTGDDSWSPWPHEQTTEPAVLGTVVSTGAE</sequence>
<gene>
    <name evidence="1" type="ORF">J2S66_001958</name>
</gene>
<organism evidence="1 2">
    <name type="scientific">Saccharothrix longispora</name>
    <dbReference type="NCBI Taxonomy" id="33920"/>
    <lineage>
        <taxon>Bacteria</taxon>
        <taxon>Bacillati</taxon>
        <taxon>Actinomycetota</taxon>
        <taxon>Actinomycetes</taxon>
        <taxon>Pseudonocardiales</taxon>
        <taxon>Pseudonocardiaceae</taxon>
        <taxon>Saccharothrix</taxon>
    </lineage>
</organism>
<dbReference type="EMBL" id="JAVDSG010000001">
    <property type="protein sequence ID" value="MDR6593574.1"/>
    <property type="molecule type" value="Genomic_DNA"/>
</dbReference>
<name>A0ABU1PTX2_9PSEU</name>
<dbReference type="RefSeq" id="WP_310306400.1">
    <property type="nucleotide sequence ID" value="NZ_BAAAXB010000001.1"/>
</dbReference>
<accession>A0ABU1PTX2</accession>
<comment type="caution">
    <text evidence="1">The sequence shown here is derived from an EMBL/GenBank/DDBJ whole genome shotgun (WGS) entry which is preliminary data.</text>
</comment>
<evidence type="ECO:0000313" key="1">
    <source>
        <dbReference type="EMBL" id="MDR6593574.1"/>
    </source>
</evidence>
<evidence type="ECO:0000313" key="2">
    <source>
        <dbReference type="Proteomes" id="UP001268819"/>
    </source>
</evidence>